<comment type="caution">
    <text evidence="10">The sequence shown here is derived from an EMBL/GenBank/DDBJ whole genome shotgun (WGS) entry which is preliminary data.</text>
</comment>
<gene>
    <name evidence="10" type="ORF">JF625_01930</name>
</gene>
<feature type="domain" description="Response regulatory" evidence="8">
    <location>
        <begin position="2"/>
        <end position="120"/>
    </location>
</feature>
<keyword evidence="4 7" id="KW-0238">DNA-binding</keyword>
<evidence type="ECO:0000259" key="8">
    <source>
        <dbReference type="PROSITE" id="PS50110"/>
    </source>
</evidence>
<dbReference type="InterPro" id="IPR036388">
    <property type="entry name" value="WH-like_DNA-bd_sf"/>
</dbReference>
<keyword evidence="3" id="KW-0805">Transcription regulation</keyword>
<dbReference type="InterPro" id="IPR001789">
    <property type="entry name" value="Sig_transdc_resp-reg_receiver"/>
</dbReference>
<evidence type="ECO:0000256" key="4">
    <source>
        <dbReference type="ARBA" id="ARBA00023125"/>
    </source>
</evidence>
<organism evidence="10 11">
    <name type="scientific">Inquilinus limosus</name>
    <dbReference type="NCBI Taxonomy" id="171674"/>
    <lineage>
        <taxon>Bacteria</taxon>
        <taxon>Pseudomonadati</taxon>
        <taxon>Pseudomonadota</taxon>
        <taxon>Alphaproteobacteria</taxon>
        <taxon>Rhodospirillales</taxon>
        <taxon>Rhodospirillaceae</taxon>
        <taxon>Inquilinus</taxon>
    </lineage>
</organism>
<dbReference type="Gene3D" id="3.40.50.2300">
    <property type="match status" value="1"/>
</dbReference>
<dbReference type="InterPro" id="IPR039420">
    <property type="entry name" value="WalR-like"/>
</dbReference>
<dbReference type="AlphaFoldDB" id="A0A952KD39"/>
<dbReference type="PANTHER" id="PTHR48111">
    <property type="entry name" value="REGULATOR OF RPOS"/>
    <property type="match status" value="1"/>
</dbReference>
<feature type="domain" description="OmpR/PhoB-type" evidence="9">
    <location>
        <begin position="129"/>
        <end position="227"/>
    </location>
</feature>
<dbReference type="Gene3D" id="6.10.250.690">
    <property type="match status" value="1"/>
</dbReference>
<dbReference type="Pfam" id="PF00072">
    <property type="entry name" value="Response_reg"/>
    <property type="match status" value="1"/>
</dbReference>
<dbReference type="InterPro" id="IPR011006">
    <property type="entry name" value="CheY-like_superfamily"/>
</dbReference>
<dbReference type="PANTHER" id="PTHR48111:SF76">
    <property type="entry name" value="TWO-COMPONENT RESPONSE REGULATOR"/>
    <property type="match status" value="1"/>
</dbReference>
<evidence type="ECO:0000256" key="1">
    <source>
        <dbReference type="ARBA" id="ARBA00022553"/>
    </source>
</evidence>
<evidence type="ECO:0000256" key="7">
    <source>
        <dbReference type="PROSITE-ProRule" id="PRU01091"/>
    </source>
</evidence>
<dbReference type="Pfam" id="PF00486">
    <property type="entry name" value="Trans_reg_C"/>
    <property type="match status" value="1"/>
</dbReference>
<dbReference type="GO" id="GO:0000156">
    <property type="term" value="F:phosphorelay response regulator activity"/>
    <property type="evidence" value="ECO:0007669"/>
    <property type="project" value="TreeGrafter"/>
</dbReference>
<keyword evidence="5" id="KW-0804">Transcription</keyword>
<dbReference type="FunFam" id="1.10.10.10:FF:000005">
    <property type="entry name" value="Two-component system response regulator"/>
    <property type="match status" value="1"/>
</dbReference>
<evidence type="ECO:0000256" key="6">
    <source>
        <dbReference type="PROSITE-ProRule" id="PRU00169"/>
    </source>
</evidence>
<dbReference type="PROSITE" id="PS50110">
    <property type="entry name" value="RESPONSE_REGULATORY"/>
    <property type="match status" value="1"/>
</dbReference>
<dbReference type="CDD" id="cd00383">
    <property type="entry name" value="trans_reg_C"/>
    <property type="match status" value="1"/>
</dbReference>
<dbReference type="GO" id="GO:0000976">
    <property type="term" value="F:transcription cis-regulatory region binding"/>
    <property type="evidence" value="ECO:0007669"/>
    <property type="project" value="TreeGrafter"/>
</dbReference>
<evidence type="ECO:0000256" key="5">
    <source>
        <dbReference type="ARBA" id="ARBA00023163"/>
    </source>
</evidence>
<dbReference type="Proteomes" id="UP000700706">
    <property type="component" value="Unassembled WGS sequence"/>
</dbReference>
<dbReference type="PROSITE" id="PS51755">
    <property type="entry name" value="OMPR_PHOB"/>
    <property type="match status" value="1"/>
</dbReference>
<keyword evidence="2" id="KW-0902">Two-component regulatory system</keyword>
<name>A0A952KD39_9PROT</name>
<evidence type="ECO:0000259" key="9">
    <source>
        <dbReference type="PROSITE" id="PS51755"/>
    </source>
</evidence>
<evidence type="ECO:0000313" key="10">
    <source>
        <dbReference type="EMBL" id="MBW8723905.1"/>
    </source>
</evidence>
<protein>
    <submittedName>
        <fullName evidence="10">Response regulator transcription factor</fullName>
    </submittedName>
</protein>
<dbReference type="GO" id="GO:0005829">
    <property type="term" value="C:cytosol"/>
    <property type="evidence" value="ECO:0007669"/>
    <property type="project" value="TreeGrafter"/>
</dbReference>
<dbReference type="SMART" id="SM00862">
    <property type="entry name" value="Trans_reg_C"/>
    <property type="match status" value="1"/>
</dbReference>
<reference evidence="10" key="1">
    <citation type="submission" date="2020-06" db="EMBL/GenBank/DDBJ databases">
        <title>Stable isotope informed genome-resolved metagenomics uncovers potential trophic interactions in rhizosphere soil.</title>
        <authorList>
            <person name="Starr E.P."/>
            <person name="Shi S."/>
            <person name="Blazewicz S.J."/>
            <person name="Koch B.J."/>
            <person name="Probst A.J."/>
            <person name="Hungate B.A."/>
            <person name="Pett-Ridge J."/>
            <person name="Firestone M.K."/>
            <person name="Banfield J.F."/>
        </authorList>
    </citation>
    <scope>NUCLEOTIDE SEQUENCE</scope>
    <source>
        <strain evidence="10">YM_69_17</strain>
    </source>
</reference>
<dbReference type="Gene3D" id="1.10.10.10">
    <property type="entry name" value="Winged helix-like DNA-binding domain superfamily/Winged helix DNA-binding domain"/>
    <property type="match status" value="1"/>
</dbReference>
<feature type="DNA-binding region" description="OmpR/PhoB-type" evidence="7">
    <location>
        <begin position="129"/>
        <end position="227"/>
    </location>
</feature>
<evidence type="ECO:0000313" key="11">
    <source>
        <dbReference type="Proteomes" id="UP000700706"/>
    </source>
</evidence>
<dbReference type="EMBL" id="JAEKLZ010000059">
    <property type="protein sequence ID" value="MBW8723905.1"/>
    <property type="molecule type" value="Genomic_DNA"/>
</dbReference>
<dbReference type="SMART" id="SM00448">
    <property type="entry name" value="REC"/>
    <property type="match status" value="1"/>
</dbReference>
<evidence type="ECO:0000256" key="2">
    <source>
        <dbReference type="ARBA" id="ARBA00023012"/>
    </source>
</evidence>
<dbReference type="GO" id="GO:0006355">
    <property type="term" value="P:regulation of DNA-templated transcription"/>
    <property type="evidence" value="ECO:0007669"/>
    <property type="project" value="InterPro"/>
</dbReference>
<evidence type="ECO:0000256" key="3">
    <source>
        <dbReference type="ARBA" id="ARBA00023015"/>
    </source>
</evidence>
<proteinExistence type="predicted"/>
<dbReference type="InterPro" id="IPR001867">
    <property type="entry name" value="OmpR/PhoB-type_DNA-bd"/>
</dbReference>
<sequence>MQILLIEDDTETAQHIIGSLLDAGHTVEHSLTGTDGLSRAAAARAGCAPRLLIVDRMLPDIDGITLARRLRGDGNAVPILFLTTLGGVSDRVEGLNAGGDDYLVKPFALAELLARVDALARRAGAAAVETAIRVADLEIDLLKRTATRAGQAIDLQPREFKLLEYLMRHSGQIVTRTMLLEHVWEFHFEPQTTVVETHISRLRGKIDRGFDLPLLDTVRGVGYCLRDPG</sequence>
<dbReference type="SUPFAM" id="SSF52172">
    <property type="entry name" value="CheY-like"/>
    <property type="match status" value="1"/>
</dbReference>
<accession>A0A952KD39</accession>
<feature type="modified residue" description="4-aspartylphosphate" evidence="6">
    <location>
        <position position="55"/>
    </location>
</feature>
<dbReference type="GO" id="GO:0032993">
    <property type="term" value="C:protein-DNA complex"/>
    <property type="evidence" value="ECO:0007669"/>
    <property type="project" value="TreeGrafter"/>
</dbReference>
<keyword evidence="1 6" id="KW-0597">Phosphoprotein</keyword>